<dbReference type="Proteomes" id="UP000663760">
    <property type="component" value="Chromosome 11"/>
</dbReference>
<evidence type="ECO:0000256" key="4">
    <source>
        <dbReference type="ARBA" id="ARBA00023157"/>
    </source>
</evidence>
<organism evidence="6">
    <name type="scientific">Spirodela intermedia</name>
    <name type="common">Intermediate duckweed</name>
    <dbReference type="NCBI Taxonomy" id="51605"/>
    <lineage>
        <taxon>Eukaryota</taxon>
        <taxon>Viridiplantae</taxon>
        <taxon>Streptophyta</taxon>
        <taxon>Embryophyta</taxon>
        <taxon>Tracheophyta</taxon>
        <taxon>Spermatophyta</taxon>
        <taxon>Magnoliopsida</taxon>
        <taxon>Liliopsida</taxon>
        <taxon>Araceae</taxon>
        <taxon>Lemnoideae</taxon>
        <taxon>Spirodela</taxon>
    </lineage>
</organism>
<dbReference type="InterPro" id="IPR008801">
    <property type="entry name" value="RALF"/>
</dbReference>
<dbReference type="Pfam" id="PF05498">
    <property type="entry name" value="RALF"/>
    <property type="match status" value="1"/>
</dbReference>
<dbReference type="PANTHER" id="PTHR33136">
    <property type="entry name" value="RAPID ALKALINIZATION FACTOR-LIKE"/>
    <property type="match status" value="1"/>
</dbReference>
<evidence type="ECO:0000256" key="5">
    <source>
        <dbReference type="SAM" id="Phobius"/>
    </source>
</evidence>
<dbReference type="GO" id="GO:0019722">
    <property type="term" value="P:calcium-mediated signaling"/>
    <property type="evidence" value="ECO:0007669"/>
    <property type="project" value="TreeGrafter"/>
</dbReference>
<reference evidence="6" key="1">
    <citation type="submission" date="2019-12" db="EMBL/GenBank/DDBJ databases">
        <authorList>
            <person name="Scholz U."/>
            <person name="Mascher M."/>
            <person name="Fiebig A."/>
        </authorList>
    </citation>
    <scope>NUCLEOTIDE SEQUENCE</scope>
</reference>
<evidence type="ECO:0000313" key="7">
    <source>
        <dbReference type="EMBL" id="CAA7405040.1"/>
    </source>
</evidence>
<evidence type="ECO:0000313" key="8">
    <source>
        <dbReference type="Proteomes" id="UP000663760"/>
    </source>
</evidence>
<evidence type="ECO:0000256" key="2">
    <source>
        <dbReference type="ARBA" id="ARBA00022702"/>
    </source>
</evidence>
<dbReference type="OrthoDB" id="1613518at2759"/>
<protein>
    <submittedName>
        <fullName evidence="6">Uncharacterized protein</fullName>
    </submittedName>
</protein>
<keyword evidence="4" id="KW-1015">Disulfide bond</keyword>
<name>A0A7I8JDN3_SPIIN</name>
<dbReference type="EMBL" id="LR746274">
    <property type="protein sequence ID" value="CAA7405040.1"/>
    <property type="molecule type" value="Genomic_DNA"/>
</dbReference>
<accession>A0A7I8JDN3</accession>
<keyword evidence="2" id="KW-0372">Hormone</keyword>
<gene>
    <name evidence="6" type="ORF">SI7747_11014603</name>
    <name evidence="7" type="ORF">SI8410_11015718</name>
</gene>
<feature type="transmembrane region" description="Helical" evidence="5">
    <location>
        <begin position="16"/>
        <end position="35"/>
    </location>
</feature>
<keyword evidence="8" id="KW-1185">Reference proteome</keyword>
<dbReference type="EMBL" id="LR743598">
    <property type="protein sequence ID" value="CAA2628963.1"/>
    <property type="molecule type" value="Genomic_DNA"/>
</dbReference>
<dbReference type="PANTHER" id="PTHR33136:SF36">
    <property type="entry name" value="PROTEIN RALF-LIKE 31"/>
    <property type="match status" value="1"/>
</dbReference>
<evidence type="ECO:0000256" key="1">
    <source>
        <dbReference type="ARBA" id="ARBA00009178"/>
    </source>
</evidence>
<proteinExistence type="inferred from homology"/>
<keyword evidence="3" id="KW-0732">Signal</keyword>
<dbReference type="GO" id="GO:0009506">
    <property type="term" value="C:plasmodesma"/>
    <property type="evidence" value="ECO:0007669"/>
    <property type="project" value="TreeGrafter"/>
</dbReference>
<dbReference type="GO" id="GO:0005179">
    <property type="term" value="F:hormone activity"/>
    <property type="evidence" value="ECO:0007669"/>
    <property type="project" value="UniProtKB-KW"/>
</dbReference>
<evidence type="ECO:0000256" key="3">
    <source>
        <dbReference type="ARBA" id="ARBA00022729"/>
    </source>
</evidence>
<comment type="similarity">
    <text evidence="1">Belongs to the plant rapid alkalinization factor (RALF) family.</text>
</comment>
<sequence>MEEQAPRKHPSTDGHLPVSLFVFSFSLLLLLFLLFPAADRAPPCSPAEGGAACAAAVEDAMRRREMQQQAVAGGGGRYISYEFLRADVVPCNRPGIPYYNCHAMPRANPYSRGCLTITRCARDSGP</sequence>
<keyword evidence="5" id="KW-0812">Transmembrane</keyword>
<keyword evidence="5" id="KW-1133">Transmembrane helix</keyword>
<dbReference type="AlphaFoldDB" id="A0A7I8JDN3"/>
<keyword evidence="5" id="KW-0472">Membrane</keyword>
<evidence type="ECO:0000313" key="6">
    <source>
        <dbReference type="EMBL" id="CAA2628963.1"/>
    </source>
</evidence>